<reference evidence="4" key="1">
    <citation type="submission" date="2020-05" db="EMBL/GenBank/DDBJ databases">
        <authorList>
            <person name="Chiriac C."/>
            <person name="Salcher M."/>
            <person name="Ghai R."/>
            <person name="Kavagutti S V."/>
        </authorList>
    </citation>
    <scope>NUCLEOTIDE SEQUENCE</scope>
</reference>
<dbReference type="PANTHER" id="PTHR43201">
    <property type="entry name" value="ACYL-COA SYNTHETASE"/>
    <property type="match status" value="1"/>
</dbReference>
<accession>A0A6J7VZE8</accession>
<name>A0A6J7VZE8_9ZZZZ</name>
<dbReference type="PANTHER" id="PTHR43201:SF5">
    <property type="entry name" value="MEDIUM-CHAIN ACYL-COA LIGASE ACSF2, MITOCHONDRIAL"/>
    <property type="match status" value="1"/>
</dbReference>
<dbReference type="Gene3D" id="3.30.300.30">
    <property type="match status" value="1"/>
</dbReference>
<dbReference type="Pfam" id="PF13193">
    <property type="entry name" value="AMP-binding_C"/>
    <property type="match status" value="1"/>
</dbReference>
<dbReference type="InterPro" id="IPR025110">
    <property type="entry name" value="AMP-bd_C"/>
</dbReference>
<feature type="domain" description="AMP-binding enzyme C-terminal" evidence="3">
    <location>
        <begin position="13"/>
        <end position="89"/>
    </location>
</feature>
<dbReference type="FunFam" id="3.30.300.30:FF:000008">
    <property type="entry name" value="2,3-dihydroxybenzoate-AMP ligase"/>
    <property type="match status" value="1"/>
</dbReference>
<comment type="similarity">
    <text evidence="1">Belongs to the ATP-dependent AMP-binding enzyme family.</text>
</comment>
<evidence type="ECO:0000313" key="4">
    <source>
        <dbReference type="EMBL" id="CAB5125066.1"/>
    </source>
</evidence>
<dbReference type="GO" id="GO:0006631">
    <property type="term" value="P:fatty acid metabolic process"/>
    <property type="evidence" value="ECO:0007669"/>
    <property type="project" value="TreeGrafter"/>
</dbReference>
<evidence type="ECO:0000256" key="2">
    <source>
        <dbReference type="ARBA" id="ARBA00022598"/>
    </source>
</evidence>
<proteinExistence type="inferred from homology"/>
<dbReference type="InterPro" id="IPR045851">
    <property type="entry name" value="AMP-bd_C_sf"/>
</dbReference>
<gene>
    <name evidence="4" type="ORF">UFOPK4422_00941</name>
</gene>
<dbReference type="EMBL" id="CAFBRX010000088">
    <property type="protein sequence ID" value="CAB5125066.1"/>
    <property type="molecule type" value="Genomic_DNA"/>
</dbReference>
<dbReference type="SUPFAM" id="SSF56801">
    <property type="entry name" value="Acetyl-CoA synthetase-like"/>
    <property type="match status" value="1"/>
</dbReference>
<dbReference type="AlphaFoldDB" id="A0A6J7VZE8"/>
<dbReference type="GO" id="GO:0031956">
    <property type="term" value="F:medium-chain fatty acid-CoA ligase activity"/>
    <property type="evidence" value="ECO:0007669"/>
    <property type="project" value="TreeGrafter"/>
</dbReference>
<sequence>MVIRGGENVYCSEVETAIYNHDAIAEACVFGIPDERLGEVVAAVIVLRPGRSMSDVELRDFLAGKIASFKIPSKIWFRDEPIPRNASGKFLKRELRKEITGE</sequence>
<keyword evidence="2" id="KW-0436">Ligase</keyword>
<protein>
    <submittedName>
        <fullName evidence="4">Unannotated protein</fullName>
    </submittedName>
</protein>
<evidence type="ECO:0000256" key="1">
    <source>
        <dbReference type="ARBA" id="ARBA00006432"/>
    </source>
</evidence>
<organism evidence="4">
    <name type="scientific">freshwater metagenome</name>
    <dbReference type="NCBI Taxonomy" id="449393"/>
    <lineage>
        <taxon>unclassified sequences</taxon>
        <taxon>metagenomes</taxon>
        <taxon>ecological metagenomes</taxon>
    </lineage>
</organism>
<evidence type="ECO:0000259" key="3">
    <source>
        <dbReference type="Pfam" id="PF13193"/>
    </source>
</evidence>